<name>A0A1N7HEB7_9NOCA</name>
<keyword evidence="3" id="KW-1185">Reference proteome</keyword>
<dbReference type="GO" id="GO:0003677">
    <property type="term" value="F:DNA binding"/>
    <property type="evidence" value="ECO:0007669"/>
    <property type="project" value="UniProtKB-KW"/>
</dbReference>
<dbReference type="InterPro" id="IPR038461">
    <property type="entry name" value="Schlafen_AlbA_2_dom_sf"/>
</dbReference>
<dbReference type="Gene3D" id="3.30.950.30">
    <property type="entry name" value="Schlafen, AAA domain"/>
    <property type="match status" value="1"/>
</dbReference>
<evidence type="ECO:0000313" key="2">
    <source>
        <dbReference type="EMBL" id="SIS23172.1"/>
    </source>
</evidence>
<dbReference type="RefSeq" id="WP_076482860.1">
    <property type="nucleotide sequence ID" value="NZ_FTNT01000016.1"/>
</dbReference>
<dbReference type="InterPro" id="IPR007421">
    <property type="entry name" value="Schlafen_AlbA_2_dom"/>
</dbReference>
<dbReference type="OrthoDB" id="3443870at2"/>
<proteinExistence type="predicted"/>
<gene>
    <name evidence="2" type="ORF">SAMN05445060_4070</name>
</gene>
<dbReference type="STRING" id="1344003.SAMN05445060_4070"/>
<feature type="domain" description="Schlafen AlbA-2" evidence="1">
    <location>
        <begin position="34"/>
        <end position="160"/>
    </location>
</feature>
<keyword evidence="2" id="KW-0238">DNA-binding</keyword>
<dbReference type="AlphaFoldDB" id="A0A1N7HEB7"/>
<sequence>MTLFPFLADVFGVATVAEIDAAAIGRAVAAGVPETEQLDWKSVPYGSRETEELAKDVAAFANHHGGLIVIGIRDDHHNRAVEATPFTTPPATIDEQLRQVRTARVRPFLPTVTVHPIAATEEGSFFAIIEVPAGADAPYACQPESPTATTLAFPVRDGTTTRWLKQDGVARAYRDRFTSRVELADRLTANHDNGMAAVRSYMRDRNLLGNAHSLSAVGAVVSVAAVPINMGARTRGVAARREEIKFLTRWIDNNKEWHGAFVAFPPHHSYYMARPAIGRTLFTTPDATLALHHDGGGFVAQFFPYASLPHAQLVHAPPRLKPLGDQWAIVPSDKIEWSLFVAIIFLMDHAVATGAAGELELIAQLHFGDTSRAVNGGVAEREVTGMGRESFLVPDTGAFSPETQPARTTTTTEGAAGDEKFRRAAAASFELSVDIFAEFGFDEPHVFTGQGGRDEGFGRAALPASSEWLGRVFGESQPVSRPPD</sequence>
<organism evidence="2 3">
    <name type="scientific">Williamsia sterculiae</name>
    <dbReference type="NCBI Taxonomy" id="1344003"/>
    <lineage>
        <taxon>Bacteria</taxon>
        <taxon>Bacillati</taxon>
        <taxon>Actinomycetota</taxon>
        <taxon>Actinomycetes</taxon>
        <taxon>Mycobacteriales</taxon>
        <taxon>Nocardiaceae</taxon>
        <taxon>Williamsia</taxon>
    </lineage>
</organism>
<dbReference type="EMBL" id="FTNT01000016">
    <property type="protein sequence ID" value="SIS23172.1"/>
    <property type="molecule type" value="Genomic_DNA"/>
</dbReference>
<accession>A0A1N7HEB7</accession>
<evidence type="ECO:0000313" key="3">
    <source>
        <dbReference type="Proteomes" id="UP000186218"/>
    </source>
</evidence>
<dbReference type="Proteomes" id="UP000186218">
    <property type="component" value="Unassembled WGS sequence"/>
</dbReference>
<reference evidence="2 3" key="1">
    <citation type="submission" date="2017-01" db="EMBL/GenBank/DDBJ databases">
        <authorList>
            <person name="Mah S.A."/>
            <person name="Swanson W.J."/>
            <person name="Moy G.W."/>
            <person name="Vacquier V.D."/>
        </authorList>
    </citation>
    <scope>NUCLEOTIDE SEQUENCE [LARGE SCALE GENOMIC DNA]</scope>
    <source>
        <strain evidence="2 3">CPCC 203464</strain>
    </source>
</reference>
<dbReference type="Pfam" id="PF04326">
    <property type="entry name" value="SLFN_AlbA_2"/>
    <property type="match status" value="1"/>
</dbReference>
<evidence type="ECO:0000259" key="1">
    <source>
        <dbReference type="Pfam" id="PF04326"/>
    </source>
</evidence>
<protein>
    <submittedName>
        <fullName evidence="2">Putative DNA-binding domain-containing protein</fullName>
    </submittedName>
</protein>